<gene>
    <name evidence="1" type="ORF">N5A92_09385</name>
</gene>
<evidence type="ECO:0000313" key="2">
    <source>
        <dbReference type="Proteomes" id="UP001320831"/>
    </source>
</evidence>
<name>A0ABT2LPX2_9HYPH</name>
<evidence type="ECO:0000313" key="1">
    <source>
        <dbReference type="EMBL" id="MCT7375244.1"/>
    </source>
</evidence>
<comment type="caution">
    <text evidence="1">The sequence shown here is derived from an EMBL/GenBank/DDBJ whole genome shotgun (WGS) entry which is preliminary data.</text>
</comment>
<proteinExistence type="predicted"/>
<reference evidence="1 2" key="1">
    <citation type="submission" date="2022-09" db="EMBL/GenBank/DDBJ databases">
        <title>Chelativorans salina sp. nov., a novel slightly halophilic bacterium isolated from a saline lake sediment enrichment.</title>
        <authorList>
            <person name="Gao L."/>
            <person name="Fang B.-Z."/>
            <person name="Li W.-J."/>
        </authorList>
    </citation>
    <scope>NUCLEOTIDE SEQUENCE [LARGE SCALE GENOMIC DNA]</scope>
    <source>
        <strain evidence="1 2">EGI FJ00035</strain>
    </source>
</reference>
<dbReference type="Proteomes" id="UP001320831">
    <property type="component" value="Unassembled WGS sequence"/>
</dbReference>
<organism evidence="1 2">
    <name type="scientific">Chelativorans salis</name>
    <dbReference type="NCBI Taxonomy" id="2978478"/>
    <lineage>
        <taxon>Bacteria</taxon>
        <taxon>Pseudomonadati</taxon>
        <taxon>Pseudomonadota</taxon>
        <taxon>Alphaproteobacteria</taxon>
        <taxon>Hyphomicrobiales</taxon>
        <taxon>Phyllobacteriaceae</taxon>
        <taxon>Chelativorans</taxon>
    </lineage>
</organism>
<protein>
    <recommendedName>
        <fullName evidence="3">DUF1127 domain-containing protein</fullName>
    </recommendedName>
</protein>
<accession>A0ABT2LPX2</accession>
<dbReference type="EMBL" id="JAOCZP010000002">
    <property type="protein sequence ID" value="MCT7375244.1"/>
    <property type="molecule type" value="Genomic_DNA"/>
</dbReference>
<evidence type="ECO:0008006" key="3">
    <source>
        <dbReference type="Google" id="ProtNLM"/>
    </source>
</evidence>
<keyword evidence="2" id="KW-1185">Reference proteome</keyword>
<sequence>MSVQTAVSNYLRRRIALWERQRTDRFISNLPLEIQKDIGWPGGETRRAPLRTKDSLWERRW</sequence>